<dbReference type="EMBL" id="JAPWDQ010000004">
    <property type="protein sequence ID" value="KAJ5489779.1"/>
    <property type="molecule type" value="Genomic_DNA"/>
</dbReference>
<feature type="region of interest" description="Disordered" evidence="1">
    <location>
        <begin position="132"/>
        <end position="163"/>
    </location>
</feature>
<feature type="compositionally biased region" description="Polar residues" evidence="1">
    <location>
        <begin position="66"/>
        <end position="75"/>
    </location>
</feature>
<gene>
    <name evidence="2" type="ORF">N7539_004669</name>
</gene>
<reference evidence="2" key="1">
    <citation type="submission" date="2022-12" db="EMBL/GenBank/DDBJ databases">
        <authorList>
            <person name="Petersen C."/>
        </authorList>
    </citation>
    <scope>NUCLEOTIDE SEQUENCE</scope>
    <source>
        <strain evidence="2">IBT 30728</strain>
    </source>
</reference>
<organism evidence="2 3">
    <name type="scientific">Penicillium diatomitis</name>
    <dbReference type="NCBI Taxonomy" id="2819901"/>
    <lineage>
        <taxon>Eukaryota</taxon>
        <taxon>Fungi</taxon>
        <taxon>Dikarya</taxon>
        <taxon>Ascomycota</taxon>
        <taxon>Pezizomycotina</taxon>
        <taxon>Eurotiomycetes</taxon>
        <taxon>Eurotiomycetidae</taxon>
        <taxon>Eurotiales</taxon>
        <taxon>Aspergillaceae</taxon>
        <taxon>Penicillium</taxon>
    </lineage>
</organism>
<dbReference type="Proteomes" id="UP001148312">
    <property type="component" value="Unassembled WGS sequence"/>
</dbReference>
<dbReference type="AlphaFoldDB" id="A0A9X0BYP5"/>
<evidence type="ECO:0000313" key="3">
    <source>
        <dbReference type="Proteomes" id="UP001148312"/>
    </source>
</evidence>
<sequence>MAMTTFDQTAAAEVVRKASESSSDRVQGRQLGEQRLAARAFRCSHVPRSARVMSAVQVGVGVLASRSNPTSLLNGSSGGDSVGKNTNSSGQANATPAPTSPDFAHNGALRLCRPAISAVEILYEILDDSKGVDGDRVTGGNTNNAKSKKNEKKPRASGSGAFTTPSLQVTRLMLEAIMELINRYPDEKSWDSGSTIHNNIVKALGVAEQSSE</sequence>
<protein>
    <submittedName>
        <fullName evidence="2">Uncharacterized protein</fullName>
    </submittedName>
</protein>
<feature type="region of interest" description="Disordered" evidence="1">
    <location>
        <begin position="66"/>
        <end position="101"/>
    </location>
</feature>
<dbReference type="RefSeq" id="XP_056791812.1">
    <property type="nucleotide sequence ID" value="XM_056934271.1"/>
</dbReference>
<reference evidence="2" key="2">
    <citation type="journal article" date="2023" name="IMA Fungus">
        <title>Comparative genomic study of the Penicillium genus elucidates a diverse pangenome and 15 lateral gene transfer events.</title>
        <authorList>
            <person name="Petersen C."/>
            <person name="Sorensen T."/>
            <person name="Nielsen M.R."/>
            <person name="Sondergaard T.E."/>
            <person name="Sorensen J.L."/>
            <person name="Fitzpatrick D.A."/>
            <person name="Frisvad J.C."/>
            <person name="Nielsen K.L."/>
        </authorList>
    </citation>
    <scope>NUCLEOTIDE SEQUENCE</scope>
    <source>
        <strain evidence="2">IBT 30728</strain>
    </source>
</reference>
<comment type="caution">
    <text evidence="2">The sequence shown here is derived from an EMBL/GenBank/DDBJ whole genome shotgun (WGS) entry which is preliminary data.</text>
</comment>
<evidence type="ECO:0000256" key="1">
    <source>
        <dbReference type="SAM" id="MobiDB-lite"/>
    </source>
</evidence>
<evidence type="ECO:0000313" key="2">
    <source>
        <dbReference type="EMBL" id="KAJ5489779.1"/>
    </source>
</evidence>
<keyword evidence="3" id="KW-1185">Reference proteome</keyword>
<feature type="compositionally biased region" description="Polar residues" evidence="1">
    <location>
        <begin position="83"/>
        <end position="97"/>
    </location>
</feature>
<proteinExistence type="predicted"/>
<dbReference type="GeneID" id="81624520"/>
<accession>A0A9X0BYP5</accession>
<name>A0A9X0BYP5_9EURO</name>